<dbReference type="GO" id="GO:0000107">
    <property type="term" value="F:imidazoleglycerol-phosphate synthase activity"/>
    <property type="evidence" value="ECO:0007669"/>
    <property type="project" value="UniProtKB-UniRule"/>
</dbReference>
<dbReference type="EC" id="4.3.2.10" evidence="10"/>
<protein>
    <recommendedName>
        <fullName evidence="10">Imidazole glycerol phosphate synthase subunit HisH</fullName>
        <ecNumber evidence="10">4.3.2.10</ecNumber>
    </recommendedName>
    <alternativeName>
        <fullName evidence="10">IGP synthase glutaminase subunit</fullName>
        <ecNumber evidence="10">3.5.1.2</ecNumber>
    </alternativeName>
    <alternativeName>
        <fullName evidence="10">IGP synthase subunit HisH</fullName>
    </alternativeName>
    <alternativeName>
        <fullName evidence="10">ImGP synthase subunit HisH</fullName>
        <shortName evidence="10">IGPS subunit HisH</shortName>
    </alternativeName>
</protein>
<feature type="active site" evidence="10 11">
    <location>
        <position position="181"/>
    </location>
</feature>
<dbReference type="EC" id="3.5.1.2" evidence="10"/>
<gene>
    <name evidence="10 13" type="primary">hisH</name>
    <name evidence="13" type="ORF">OdinLCB4_005510</name>
</gene>
<evidence type="ECO:0000256" key="5">
    <source>
        <dbReference type="ARBA" id="ARBA00022962"/>
    </source>
</evidence>
<dbReference type="KEGG" id="oyw:OdinLCB4_005510"/>
<dbReference type="InterPro" id="IPR010139">
    <property type="entry name" value="Imidazole-glycPsynth_HisH"/>
</dbReference>
<keyword evidence="3 10" id="KW-0028">Amino-acid biosynthesis</keyword>
<sequence>MAVIDYGLGNLRSIFNALKKLGAEPLITSDCYLIKNADAVILPGVGAFKDAMDNLKSIQNMLVDEILNTKPVLGICLGLQLMLTESREGGLNKGLNIFRGSVIRLPETVKAPHIGWNTITIINSGNHIIDGLKDNSYFYFVHSYYATGLDTKLLIAETEYGVRFPSIIGLKNIFATQFHPEKSGENGLKLLTNFIKYVKG</sequence>
<keyword evidence="4 10" id="KW-0378">Hydrolase</keyword>
<evidence type="ECO:0000256" key="6">
    <source>
        <dbReference type="ARBA" id="ARBA00023102"/>
    </source>
</evidence>
<dbReference type="EMBL" id="CP091871">
    <property type="protein sequence ID" value="WEU41081.1"/>
    <property type="molecule type" value="Genomic_DNA"/>
</dbReference>
<reference evidence="13" key="2">
    <citation type="journal article" date="2022" name="Nat. Microbiol.">
        <title>A closed Candidatus Odinarchaeum chromosome exposes Asgard archaeal viruses.</title>
        <authorList>
            <person name="Tamarit D."/>
            <person name="Caceres E.F."/>
            <person name="Krupovic M."/>
            <person name="Nijland R."/>
            <person name="Eme L."/>
            <person name="Robinson N.P."/>
            <person name="Ettema T.J.G."/>
        </authorList>
    </citation>
    <scope>NUCLEOTIDE SEQUENCE</scope>
    <source>
        <strain evidence="13">LCB_4</strain>
    </source>
</reference>
<name>A0AAF0IC87_ODILC</name>
<evidence type="ECO:0000313" key="14">
    <source>
        <dbReference type="Proteomes" id="UP000186851"/>
    </source>
</evidence>
<evidence type="ECO:0000313" key="13">
    <source>
        <dbReference type="EMBL" id="WEU41081.1"/>
    </source>
</evidence>
<feature type="active site" description="Nucleophile" evidence="10 11">
    <location>
        <position position="76"/>
    </location>
</feature>
<dbReference type="GO" id="GO:0005737">
    <property type="term" value="C:cytoplasm"/>
    <property type="evidence" value="ECO:0007669"/>
    <property type="project" value="UniProtKB-SubCell"/>
</dbReference>
<comment type="pathway">
    <text evidence="1 10">Amino-acid biosynthesis; L-histidine biosynthesis; L-histidine from 5-phospho-alpha-D-ribose 1-diphosphate: step 5/9.</text>
</comment>
<evidence type="ECO:0000256" key="4">
    <source>
        <dbReference type="ARBA" id="ARBA00022801"/>
    </source>
</evidence>
<dbReference type="Pfam" id="PF00117">
    <property type="entry name" value="GATase"/>
    <property type="match status" value="1"/>
</dbReference>
<proteinExistence type="inferred from homology"/>
<dbReference type="PANTHER" id="PTHR42701:SF1">
    <property type="entry name" value="IMIDAZOLE GLYCEROL PHOSPHATE SYNTHASE SUBUNIT HISH"/>
    <property type="match status" value="1"/>
</dbReference>
<comment type="subcellular location">
    <subcellularLocation>
        <location evidence="10">Cytoplasm</location>
    </subcellularLocation>
</comment>
<dbReference type="GO" id="GO:0000105">
    <property type="term" value="P:L-histidine biosynthetic process"/>
    <property type="evidence" value="ECO:0007669"/>
    <property type="project" value="UniProtKB-UniRule"/>
</dbReference>
<feature type="domain" description="Glutamine amidotransferase" evidence="12">
    <location>
        <begin position="3"/>
        <end position="195"/>
    </location>
</feature>
<dbReference type="Proteomes" id="UP000186851">
    <property type="component" value="Chromosome"/>
</dbReference>
<comment type="catalytic activity">
    <reaction evidence="8 10">
        <text>5-[(5-phospho-1-deoxy-D-ribulos-1-ylimino)methylamino]-1-(5-phospho-beta-D-ribosyl)imidazole-4-carboxamide + L-glutamine = D-erythro-1-(imidazol-4-yl)glycerol 3-phosphate + 5-amino-1-(5-phospho-beta-D-ribosyl)imidazole-4-carboxamide + L-glutamate + H(+)</text>
        <dbReference type="Rhea" id="RHEA:24793"/>
        <dbReference type="ChEBI" id="CHEBI:15378"/>
        <dbReference type="ChEBI" id="CHEBI:29985"/>
        <dbReference type="ChEBI" id="CHEBI:58278"/>
        <dbReference type="ChEBI" id="CHEBI:58359"/>
        <dbReference type="ChEBI" id="CHEBI:58475"/>
        <dbReference type="ChEBI" id="CHEBI:58525"/>
        <dbReference type="EC" id="4.3.2.10"/>
    </reaction>
</comment>
<accession>A0AAF0IC87</accession>
<evidence type="ECO:0000256" key="7">
    <source>
        <dbReference type="ARBA" id="ARBA00023239"/>
    </source>
</evidence>
<organism evidence="13 14">
    <name type="scientific">Odinarchaeota yellowstonii (strain LCB_4)</name>
    <dbReference type="NCBI Taxonomy" id="1841599"/>
    <lineage>
        <taxon>Archaea</taxon>
        <taxon>Promethearchaeati</taxon>
        <taxon>Candidatus Odinarchaeota</taxon>
        <taxon>Candidatus Odinarchaeia</taxon>
        <taxon>Candidatus Odinarchaeales</taxon>
        <taxon>Candidatus Odinarchaeaceae</taxon>
        <taxon>Candidatus Odinarchaeum</taxon>
    </lineage>
</organism>
<dbReference type="PANTHER" id="PTHR42701">
    <property type="entry name" value="IMIDAZOLE GLYCEROL PHOSPHATE SYNTHASE SUBUNIT HISH"/>
    <property type="match status" value="1"/>
</dbReference>
<evidence type="ECO:0000256" key="1">
    <source>
        <dbReference type="ARBA" id="ARBA00005091"/>
    </source>
</evidence>
<keyword evidence="6 10" id="KW-0368">Histidine biosynthesis</keyword>
<comment type="subunit">
    <text evidence="2 10">Heterodimer of HisH and HisF.</text>
</comment>
<keyword evidence="7 10" id="KW-0456">Lyase</keyword>
<dbReference type="Gene3D" id="3.40.50.880">
    <property type="match status" value="1"/>
</dbReference>
<dbReference type="SUPFAM" id="SSF52317">
    <property type="entry name" value="Class I glutamine amidotransferase-like"/>
    <property type="match status" value="1"/>
</dbReference>
<evidence type="ECO:0000256" key="3">
    <source>
        <dbReference type="ARBA" id="ARBA00022605"/>
    </source>
</evidence>
<dbReference type="GO" id="GO:0004359">
    <property type="term" value="F:glutaminase activity"/>
    <property type="evidence" value="ECO:0007669"/>
    <property type="project" value="UniProtKB-EC"/>
</dbReference>
<dbReference type="HAMAP" id="MF_00278">
    <property type="entry name" value="HisH"/>
    <property type="match status" value="1"/>
</dbReference>
<evidence type="ECO:0000256" key="8">
    <source>
        <dbReference type="ARBA" id="ARBA00047838"/>
    </source>
</evidence>
<dbReference type="InterPro" id="IPR017926">
    <property type="entry name" value="GATASE"/>
</dbReference>
<evidence type="ECO:0000256" key="2">
    <source>
        <dbReference type="ARBA" id="ARBA00011152"/>
    </source>
</evidence>
<feature type="active site" evidence="10 11">
    <location>
        <position position="179"/>
    </location>
</feature>
<evidence type="ECO:0000256" key="9">
    <source>
        <dbReference type="ARBA" id="ARBA00049534"/>
    </source>
</evidence>
<dbReference type="NCBIfam" id="TIGR01855">
    <property type="entry name" value="IMP_synth_hisH"/>
    <property type="match status" value="1"/>
</dbReference>
<keyword evidence="5 10" id="KW-0315">Glutamine amidotransferase</keyword>
<dbReference type="PROSITE" id="PS51273">
    <property type="entry name" value="GATASE_TYPE_1"/>
    <property type="match status" value="1"/>
</dbReference>
<dbReference type="PIRSF" id="PIRSF000495">
    <property type="entry name" value="Amidotransf_hisH"/>
    <property type="match status" value="1"/>
</dbReference>
<dbReference type="InterPro" id="IPR029062">
    <property type="entry name" value="Class_I_gatase-like"/>
</dbReference>
<reference evidence="13" key="1">
    <citation type="journal article" date="2017" name="Nature">
        <title>Asgard archaea illuminate the origin of eukaryotic cellular complexity.</title>
        <authorList>
            <person name="Zaremba-Niedzwiedzka K."/>
            <person name="Caceres E.F."/>
            <person name="Saw J.H."/>
            <person name="Backstrom D."/>
            <person name="Juzokaite L."/>
            <person name="Vancaester E."/>
            <person name="Seitz K.W."/>
            <person name="Anantharaman K."/>
            <person name="Starnawski P."/>
            <person name="Kjeldsen K.U."/>
            <person name="Scott M.B."/>
            <person name="Nunoura T."/>
            <person name="Banfield J.F."/>
            <person name="Schramm A."/>
            <person name="Baker B.J."/>
            <person name="Spang A."/>
            <person name="Ettema T.J.G."/>
        </authorList>
    </citation>
    <scope>NUCLEOTIDE SEQUENCE</scope>
    <source>
        <strain evidence="13">LCB_4</strain>
    </source>
</reference>
<dbReference type="AlphaFoldDB" id="A0AAF0IC87"/>
<dbReference type="CDD" id="cd01748">
    <property type="entry name" value="GATase1_IGP_Synthase"/>
    <property type="match status" value="1"/>
</dbReference>
<evidence type="ECO:0000256" key="10">
    <source>
        <dbReference type="HAMAP-Rule" id="MF_00278"/>
    </source>
</evidence>
<keyword evidence="10" id="KW-0963">Cytoplasm</keyword>
<evidence type="ECO:0000256" key="11">
    <source>
        <dbReference type="PIRSR" id="PIRSR000495-1"/>
    </source>
</evidence>
<comment type="catalytic activity">
    <reaction evidence="9 10">
        <text>L-glutamine + H2O = L-glutamate + NH4(+)</text>
        <dbReference type="Rhea" id="RHEA:15889"/>
        <dbReference type="ChEBI" id="CHEBI:15377"/>
        <dbReference type="ChEBI" id="CHEBI:28938"/>
        <dbReference type="ChEBI" id="CHEBI:29985"/>
        <dbReference type="ChEBI" id="CHEBI:58359"/>
        <dbReference type="EC" id="3.5.1.2"/>
    </reaction>
</comment>
<comment type="function">
    <text evidence="10">IGPS catalyzes the conversion of PRFAR and glutamine to IGP, AICAR and glutamate. The HisH subunit catalyzes the hydrolysis of glutamine to glutamate and ammonia as part of the synthesis of IGP and AICAR. The resulting ammonia molecule is channeled to the active site of HisF.</text>
</comment>
<evidence type="ECO:0000259" key="12">
    <source>
        <dbReference type="Pfam" id="PF00117"/>
    </source>
</evidence>
<dbReference type="GO" id="GO:0016829">
    <property type="term" value="F:lyase activity"/>
    <property type="evidence" value="ECO:0007669"/>
    <property type="project" value="UniProtKB-KW"/>
</dbReference>